<evidence type="ECO:0000313" key="2">
    <source>
        <dbReference type="Proteomes" id="UP000193427"/>
    </source>
</evidence>
<dbReference type="KEGG" id="rgu:A4W93_01380"/>
<dbReference type="RefSeq" id="WP_085748909.1">
    <property type="nucleotide sequence ID" value="NZ_BSPR01000010.1"/>
</dbReference>
<evidence type="ECO:0000313" key="1">
    <source>
        <dbReference type="EMBL" id="ARN18677.1"/>
    </source>
</evidence>
<accession>A0A1W6L371</accession>
<protein>
    <submittedName>
        <fullName evidence="1">Uncharacterized protein</fullName>
    </submittedName>
</protein>
<keyword evidence="2" id="KW-1185">Reference proteome</keyword>
<dbReference type="EMBL" id="CP015118">
    <property type="protein sequence ID" value="ARN18677.1"/>
    <property type="molecule type" value="Genomic_DNA"/>
</dbReference>
<dbReference type="AlphaFoldDB" id="A0A1W6L371"/>
<sequence length="297" mass="31761">MPKTAVLLARSAALAGVLFSSAPAWAQATVPAETPVTSEDAPPAVPPEGRPLWEAGVAVLGANGPDYPAAGTRRTRGIVAPIVIYRGAWLKSDDDGVRSEVLKQGNLQIDLSASAGFNARSNGARQGMPDLDYMLQLGPQAVYRVPLDGGQQVSAHLKARGVVSTDWHSVNSRGWVVEQEFRWVRRGWPDAASQVIAGAQFFWASEKLHDYFYQVDPTQATAVRPAYDARSGYFGSAVRAGYSRRLSPTLTATAGLTVNLYGGAANRDSPLFQKSTNTNLLVALVWVPLKSSTLVSP</sequence>
<name>A0A1W6L371_9BURK</name>
<gene>
    <name evidence="1" type="ORF">A4W93_01380</name>
</gene>
<reference evidence="1 2" key="1">
    <citation type="submission" date="2016-04" db="EMBL/GenBank/DDBJ databases">
        <title>Complete genome sequence of natural rubber-degrading, novel Gram-negative bacterium, Rhizobacter gummiphilus strain NS21.</title>
        <authorList>
            <person name="Tabata M."/>
            <person name="Kasai D."/>
            <person name="Fukuda M."/>
        </authorList>
    </citation>
    <scope>NUCLEOTIDE SEQUENCE [LARGE SCALE GENOMIC DNA]</scope>
    <source>
        <strain evidence="1 2">NS21</strain>
    </source>
</reference>
<proteinExistence type="predicted"/>
<dbReference type="STRING" id="946333.A4W93_01380"/>
<dbReference type="OrthoDB" id="5290976at2"/>
<organism evidence="1 2">
    <name type="scientific">Piscinibacter gummiphilus</name>
    <dbReference type="NCBI Taxonomy" id="946333"/>
    <lineage>
        <taxon>Bacteria</taxon>
        <taxon>Pseudomonadati</taxon>
        <taxon>Pseudomonadota</taxon>
        <taxon>Betaproteobacteria</taxon>
        <taxon>Burkholderiales</taxon>
        <taxon>Sphaerotilaceae</taxon>
        <taxon>Piscinibacter</taxon>
    </lineage>
</organism>
<dbReference type="InterPro" id="IPR010583">
    <property type="entry name" value="MipA"/>
</dbReference>
<dbReference type="Proteomes" id="UP000193427">
    <property type="component" value="Chromosome"/>
</dbReference>
<dbReference type="Pfam" id="PF06629">
    <property type="entry name" value="MipA"/>
    <property type="match status" value="1"/>
</dbReference>